<reference evidence="1" key="1">
    <citation type="submission" date="2019-04" db="EMBL/GenBank/DDBJ databases">
        <title>Evolution of Biomass-Degrading Anaerobic Consortia Revealed by Metagenomics.</title>
        <authorList>
            <person name="Peng X."/>
        </authorList>
    </citation>
    <scope>NUCLEOTIDE SEQUENCE</scope>
    <source>
        <strain evidence="1">SIG311</strain>
    </source>
</reference>
<sequence length="325" mass="37332">MGELYTEFAYDDAFRTMTVKCDDLLLPFLNYTFGEHYDKTAMVIKEANEHLIDRGIEVNERRITDGLVQVSMDGVVKKYHTECESSSDDGTILIRLFEYDAQIALEDRAYNNYRLKVRFPNTAVLFLRSRRSTPEEMYVDIETPGGGCSYPVKVVKLNEINIDALFDKHLYFLLPFYLFTRESELPLMERNPDKVDELLKEYDVILSRLTEAVENNFLSAFSRGVIIKLIKEVNEKLTNKYKNVNERVGEYMGGKVLDIDIIKAHDEGVAEGEARGEARGEVRGEAKGDISAIKNLMKNAEKTFEQACELLGINKEKQNIYKNQI</sequence>
<name>A0A927UE82_9FIRM</name>
<accession>A0A927UE82</accession>
<evidence type="ECO:0000313" key="1">
    <source>
        <dbReference type="EMBL" id="MBE5920740.1"/>
    </source>
</evidence>
<protein>
    <submittedName>
        <fullName evidence="1">Uncharacterized protein</fullName>
    </submittedName>
</protein>
<comment type="caution">
    <text evidence="1">The sequence shown here is derived from an EMBL/GenBank/DDBJ whole genome shotgun (WGS) entry which is preliminary data.</text>
</comment>
<dbReference type="Proteomes" id="UP000766246">
    <property type="component" value="Unassembled WGS sequence"/>
</dbReference>
<proteinExistence type="predicted"/>
<evidence type="ECO:0000313" key="2">
    <source>
        <dbReference type="Proteomes" id="UP000766246"/>
    </source>
</evidence>
<dbReference type="AlphaFoldDB" id="A0A927UE82"/>
<gene>
    <name evidence="1" type="ORF">E7272_12995</name>
</gene>
<dbReference type="EMBL" id="SVER01000048">
    <property type="protein sequence ID" value="MBE5920740.1"/>
    <property type="molecule type" value="Genomic_DNA"/>
</dbReference>
<organism evidence="1 2">
    <name type="scientific">Pseudobutyrivibrio ruminis</name>
    <dbReference type="NCBI Taxonomy" id="46206"/>
    <lineage>
        <taxon>Bacteria</taxon>
        <taxon>Bacillati</taxon>
        <taxon>Bacillota</taxon>
        <taxon>Clostridia</taxon>
        <taxon>Lachnospirales</taxon>
        <taxon>Lachnospiraceae</taxon>
        <taxon>Pseudobutyrivibrio</taxon>
    </lineage>
</organism>